<organism evidence="2 3">
    <name type="scientific">Symbiodinium microadriaticum</name>
    <name type="common">Dinoflagellate</name>
    <name type="synonym">Zooxanthella microadriatica</name>
    <dbReference type="NCBI Taxonomy" id="2951"/>
    <lineage>
        <taxon>Eukaryota</taxon>
        <taxon>Sar</taxon>
        <taxon>Alveolata</taxon>
        <taxon>Dinophyceae</taxon>
        <taxon>Suessiales</taxon>
        <taxon>Symbiodiniaceae</taxon>
        <taxon>Symbiodinium</taxon>
    </lineage>
</organism>
<gene>
    <name evidence="2" type="ORF">AK812_SmicGene39152</name>
</gene>
<sequence>MLWRRRLVEQPKSLKGPRHGLAVTDAEGARQGQDVEELGLMPAAAQLKFAVPRKSSWLYLVSVLLDRIDINSHGTSQARSGAYRENERTQEPAACLCCRRPMLPADSYSSKSTVAEVGKSSVKAICPEECIGTKANKGQDTAQPRDEAGGVPVGGEAAPPISSSAPSVGPWR</sequence>
<feature type="compositionally biased region" description="Low complexity" evidence="1">
    <location>
        <begin position="154"/>
        <end position="172"/>
    </location>
</feature>
<evidence type="ECO:0000313" key="2">
    <source>
        <dbReference type="EMBL" id="OLP80435.1"/>
    </source>
</evidence>
<accession>A0A1Q9CBY0</accession>
<protein>
    <submittedName>
        <fullName evidence="2">Uncharacterized protein</fullName>
    </submittedName>
</protein>
<dbReference type="EMBL" id="LSRX01001380">
    <property type="protein sequence ID" value="OLP80435.1"/>
    <property type="molecule type" value="Genomic_DNA"/>
</dbReference>
<feature type="region of interest" description="Disordered" evidence="1">
    <location>
        <begin position="133"/>
        <end position="172"/>
    </location>
</feature>
<evidence type="ECO:0000256" key="1">
    <source>
        <dbReference type="SAM" id="MobiDB-lite"/>
    </source>
</evidence>
<dbReference type="Proteomes" id="UP000186817">
    <property type="component" value="Unassembled WGS sequence"/>
</dbReference>
<dbReference type="AlphaFoldDB" id="A0A1Q9CBY0"/>
<comment type="caution">
    <text evidence="2">The sequence shown here is derived from an EMBL/GenBank/DDBJ whole genome shotgun (WGS) entry which is preliminary data.</text>
</comment>
<reference evidence="2 3" key="1">
    <citation type="submission" date="2016-02" db="EMBL/GenBank/DDBJ databases">
        <title>Genome analysis of coral dinoflagellate symbionts highlights evolutionary adaptations to a symbiotic lifestyle.</title>
        <authorList>
            <person name="Aranda M."/>
            <person name="Li Y."/>
            <person name="Liew Y.J."/>
            <person name="Baumgarten S."/>
            <person name="Simakov O."/>
            <person name="Wilson M."/>
            <person name="Piel J."/>
            <person name="Ashoor H."/>
            <person name="Bougouffa S."/>
            <person name="Bajic V.B."/>
            <person name="Ryu T."/>
            <person name="Ravasi T."/>
            <person name="Bayer T."/>
            <person name="Micklem G."/>
            <person name="Kim H."/>
            <person name="Bhak J."/>
            <person name="Lajeunesse T.C."/>
            <person name="Voolstra C.R."/>
        </authorList>
    </citation>
    <scope>NUCLEOTIDE SEQUENCE [LARGE SCALE GENOMIC DNA]</scope>
    <source>
        <strain evidence="2 3">CCMP2467</strain>
    </source>
</reference>
<name>A0A1Q9CBY0_SYMMI</name>
<keyword evidence="3" id="KW-1185">Reference proteome</keyword>
<evidence type="ECO:0000313" key="3">
    <source>
        <dbReference type="Proteomes" id="UP000186817"/>
    </source>
</evidence>
<proteinExistence type="predicted"/>